<protein>
    <submittedName>
        <fullName evidence="2">Uncharacterized protein</fullName>
    </submittedName>
</protein>
<feature type="transmembrane region" description="Helical" evidence="1">
    <location>
        <begin position="30"/>
        <end position="52"/>
    </location>
</feature>
<evidence type="ECO:0000313" key="2">
    <source>
        <dbReference type="EMBL" id="SFB98221.1"/>
    </source>
</evidence>
<name>A0A1I1FG14_9HYPH</name>
<keyword evidence="1" id="KW-0812">Transmembrane</keyword>
<gene>
    <name evidence="2" type="ORF">SAMN04488059_101257</name>
</gene>
<reference evidence="2 3" key="1">
    <citation type="submission" date="2016-10" db="EMBL/GenBank/DDBJ databases">
        <authorList>
            <person name="de Groot N.N."/>
        </authorList>
    </citation>
    <scope>NUCLEOTIDE SEQUENCE [LARGE SCALE GENOMIC DNA]</scope>
    <source>
        <strain evidence="2 3">CGMCC 1.10210</strain>
    </source>
</reference>
<dbReference type="AlphaFoldDB" id="A0A1I1FG14"/>
<sequence length="53" mass="5949">MPNNVYRFRRLKWGAPKRFEATPGSARPPAFGWDTLAIVAGLVVIGTLLYFLI</sequence>
<keyword evidence="1" id="KW-0472">Membrane</keyword>
<dbReference type="EMBL" id="FOMB01000001">
    <property type="protein sequence ID" value="SFB98221.1"/>
    <property type="molecule type" value="Genomic_DNA"/>
</dbReference>
<accession>A0A1I1FG14</accession>
<proteinExistence type="predicted"/>
<dbReference type="RefSeq" id="WP_158409608.1">
    <property type="nucleotide sequence ID" value="NZ_FOMB01000001.1"/>
</dbReference>
<dbReference type="Proteomes" id="UP000182258">
    <property type="component" value="Unassembled WGS sequence"/>
</dbReference>
<keyword evidence="1" id="KW-1133">Transmembrane helix</keyword>
<organism evidence="2 3">
    <name type="scientific">Devosia psychrophila</name>
    <dbReference type="NCBI Taxonomy" id="728005"/>
    <lineage>
        <taxon>Bacteria</taxon>
        <taxon>Pseudomonadati</taxon>
        <taxon>Pseudomonadota</taxon>
        <taxon>Alphaproteobacteria</taxon>
        <taxon>Hyphomicrobiales</taxon>
        <taxon>Devosiaceae</taxon>
        <taxon>Devosia</taxon>
    </lineage>
</organism>
<dbReference type="STRING" id="728005.SAMN04488059_101257"/>
<evidence type="ECO:0000313" key="3">
    <source>
        <dbReference type="Proteomes" id="UP000182258"/>
    </source>
</evidence>
<evidence type="ECO:0000256" key="1">
    <source>
        <dbReference type="SAM" id="Phobius"/>
    </source>
</evidence>